<dbReference type="AlphaFoldDB" id="A0A068VN55"/>
<dbReference type="InterPro" id="IPR001360">
    <property type="entry name" value="Glyco_hydro_1"/>
</dbReference>
<dbReference type="InParanoid" id="A0A068VN55"/>
<keyword evidence="2" id="KW-0812">Transmembrane</keyword>
<evidence type="ECO:0000256" key="2">
    <source>
        <dbReference type="SAM" id="Phobius"/>
    </source>
</evidence>
<keyword evidence="2" id="KW-0472">Membrane</keyword>
<name>A0A068VN55_COFCA</name>
<dbReference type="GO" id="GO:0005975">
    <property type="term" value="P:carbohydrate metabolic process"/>
    <property type="evidence" value="ECO:0007669"/>
    <property type="project" value="InterPro"/>
</dbReference>
<dbReference type="Proteomes" id="UP000295252">
    <property type="component" value="Unassembled WGS sequence"/>
</dbReference>
<comment type="similarity">
    <text evidence="1">Belongs to the glycosyl hydrolase 1 family.</text>
</comment>
<dbReference type="PhylomeDB" id="A0A068VN55"/>
<evidence type="ECO:0000313" key="4">
    <source>
        <dbReference type="Proteomes" id="UP000295252"/>
    </source>
</evidence>
<sequence length="126" mass="14327">MYQTNKLKAEKHRSNKLTTQHKLSKFSSDTMWKQKPRSYMCVTSVPLILVLVVLVLLQFLALMVVAKVKNFTRSEFPADFVFGSGSSAYQVVEGAAREDGRTPSIWDIFVRANKGKFCIEMNLYGL</sequence>
<dbReference type="SUPFAM" id="SSF51445">
    <property type="entry name" value="(Trans)glycosidases"/>
    <property type="match status" value="1"/>
</dbReference>
<dbReference type="Gramene" id="CDP22049">
    <property type="protein sequence ID" value="CDP22049"/>
    <property type="gene ID" value="GSCOC_T00008381001"/>
</dbReference>
<keyword evidence="2" id="KW-1133">Transmembrane helix</keyword>
<dbReference type="Pfam" id="PF00232">
    <property type="entry name" value="Glyco_hydro_1"/>
    <property type="match status" value="1"/>
</dbReference>
<proteinExistence type="inferred from homology"/>
<dbReference type="InterPro" id="IPR017853">
    <property type="entry name" value="GH"/>
</dbReference>
<reference evidence="4" key="1">
    <citation type="journal article" date="2014" name="Science">
        <title>The coffee genome provides insight into the convergent evolution of caffeine biosynthesis.</title>
        <authorList>
            <person name="Denoeud F."/>
            <person name="Carretero-Paulet L."/>
            <person name="Dereeper A."/>
            <person name="Droc G."/>
            <person name="Guyot R."/>
            <person name="Pietrella M."/>
            <person name="Zheng C."/>
            <person name="Alberti A."/>
            <person name="Anthony F."/>
            <person name="Aprea G."/>
            <person name="Aury J.M."/>
            <person name="Bento P."/>
            <person name="Bernard M."/>
            <person name="Bocs S."/>
            <person name="Campa C."/>
            <person name="Cenci A."/>
            <person name="Combes M.C."/>
            <person name="Crouzillat D."/>
            <person name="Da Silva C."/>
            <person name="Daddiego L."/>
            <person name="De Bellis F."/>
            <person name="Dussert S."/>
            <person name="Garsmeur O."/>
            <person name="Gayraud T."/>
            <person name="Guignon V."/>
            <person name="Jahn K."/>
            <person name="Jamilloux V."/>
            <person name="Joet T."/>
            <person name="Labadie K."/>
            <person name="Lan T."/>
            <person name="Leclercq J."/>
            <person name="Lepelley M."/>
            <person name="Leroy T."/>
            <person name="Li L.T."/>
            <person name="Librado P."/>
            <person name="Lopez L."/>
            <person name="Munoz A."/>
            <person name="Noel B."/>
            <person name="Pallavicini A."/>
            <person name="Perrotta G."/>
            <person name="Poncet V."/>
            <person name="Pot D."/>
            <person name="Priyono X."/>
            <person name="Rigoreau M."/>
            <person name="Rouard M."/>
            <person name="Rozas J."/>
            <person name="Tranchant-Dubreuil C."/>
            <person name="VanBuren R."/>
            <person name="Zhang Q."/>
            <person name="Andrade A.C."/>
            <person name="Argout X."/>
            <person name="Bertrand B."/>
            <person name="de Kochko A."/>
            <person name="Graziosi G."/>
            <person name="Henry R.J."/>
            <person name="Jayarama X."/>
            <person name="Ming R."/>
            <person name="Nagai C."/>
            <person name="Rounsley S."/>
            <person name="Sankoff D."/>
            <person name="Giuliano G."/>
            <person name="Albert V.A."/>
            <person name="Wincker P."/>
            <person name="Lashermes P."/>
        </authorList>
    </citation>
    <scope>NUCLEOTIDE SEQUENCE [LARGE SCALE GENOMIC DNA]</scope>
    <source>
        <strain evidence="4">cv. DH200-94</strain>
    </source>
</reference>
<gene>
    <name evidence="3" type="ORF">GSCOC_T00008381001</name>
</gene>
<dbReference type="STRING" id="49390.A0A068VN55"/>
<accession>A0A068VN55</accession>
<evidence type="ECO:0000313" key="3">
    <source>
        <dbReference type="EMBL" id="CDP22049.1"/>
    </source>
</evidence>
<protein>
    <submittedName>
        <fullName evidence="3">DH200=94 genomic scaffold, scaffold_9462</fullName>
    </submittedName>
</protein>
<evidence type="ECO:0000256" key="1">
    <source>
        <dbReference type="ARBA" id="ARBA00010838"/>
    </source>
</evidence>
<dbReference type="OrthoDB" id="65569at2759"/>
<dbReference type="GO" id="GO:0004553">
    <property type="term" value="F:hydrolase activity, hydrolyzing O-glycosyl compounds"/>
    <property type="evidence" value="ECO:0007669"/>
    <property type="project" value="InterPro"/>
</dbReference>
<feature type="transmembrane region" description="Helical" evidence="2">
    <location>
        <begin position="45"/>
        <end position="66"/>
    </location>
</feature>
<dbReference type="Gene3D" id="3.20.20.80">
    <property type="entry name" value="Glycosidases"/>
    <property type="match status" value="1"/>
</dbReference>
<dbReference type="GO" id="GO:0009821">
    <property type="term" value="P:alkaloid biosynthetic process"/>
    <property type="evidence" value="ECO:0007669"/>
    <property type="project" value="UniProtKB-ARBA"/>
</dbReference>
<dbReference type="EMBL" id="HG748546">
    <property type="protein sequence ID" value="CDP22049.1"/>
    <property type="molecule type" value="Genomic_DNA"/>
</dbReference>
<keyword evidence="4" id="KW-1185">Reference proteome</keyword>
<organism evidence="3 4">
    <name type="scientific">Coffea canephora</name>
    <name type="common">Robusta coffee</name>
    <dbReference type="NCBI Taxonomy" id="49390"/>
    <lineage>
        <taxon>Eukaryota</taxon>
        <taxon>Viridiplantae</taxon>
        <taxon>Streptophyta</taxon>
        <taxon>Embryophyta</taxon>
        <taxon>Tracheophyta</taxon>
        <taxon>Spermatophyta</taxon>
        <taxon>Magnoliopsida</taxon>
        <taxon>eudicotyledons</taxon>
        <taxon>Gunneridae</taxon>
        <taxon>Pentapetalae</taxon>
        <taxon>asterids</taxon>
        <taxon>lamiids</taxon>
        <taxon>Gentianales</taxon>
        <taxon>Rubiaceae</taxon>
        <taxon>Ixoroideae</taxon>
        <taxon>Gardenieae complex</taxon>
        <taxon>Bertiereae - Coffeeae clade</taxon>
        <taxon>Coffeeae</taxon>
        <taxon>Coffea</taxon>
    </lineage>
</organism>